<dbReference type="SUPFAM" id="SSF53335">
    <property type="entry name" value="S-adenosyl-L-methionine-dependent methyltransferases"/>
    <property type="match status" value="1"/>
</dbReference>
<dbReference type="InterPro" id="IPR050447">
    <property type="entry name" value="Erg6_SMT_methyltransf"/>
</dbReference>
<dbReference type="CDD" id="cd02440">
    <property type="entry name" value="AdoMet_MTases"/>
    <property type="match status" value="1"/>
</dbReference>
<protein>
    <submittedName>
        <fullName evidence="3">Methyltransferase domain-containing protein</fullName>
    </submittedName>
</protein>
<proteinExistence type="predicted"/>
<dbReference type="Pfam" id="PF08241">
    <property type="entry name" value="Methyltransf_11"/>
    <property type="match status" value="1"/>
</dbReference>
<evidence type="ECO:0000256" key="1">
    <source>
        <dbReference type="ARBA" id="ARBA00022679"/>
    </source>
</evidence>
<evidence type="ECO:0000313" key="4">
    <source>
        <dbReference type="Proteomes" id="UP001553843"/>
    </source>
</evidence>
<dbReference type="RefSeq" id="WP_359772562.1">
    <property type="nucleotide sequence ID" value="NZ_JBEYRR010000001.1"/>
</dbReference>
<keyword evidence="4" id="KW-1185">Reference proteome</keyword>
<dbReference type="Gene3D" id="3.40.50.150">
    <property type="entry name" value="Vaccinia Virus protein VP39"/>
    <property type="match status" value="1"/>
</dbReference>
<evidence type="ECO:0000313" key="3">
    <source>
        <dbReference type="EMBL" id="MEW2365303.1"/>
    </source>
</evidence>
<organism evidence="3 4">
    <name type="scientific">Streptomyces huasconensis</name>
    <dbReference type="NCBI Taxonomy" id="1854574"/>
    <lineage>
        <taxon>Bacteria</taxon>
        <taxon>Bacillati</taxon>
        <taxon>Actinomycetota</taxon>
        <taxon>Actinomycetes</taxon>
        <taxon>Kitasatosporales</taxon>
        <taxon>Streptomycetaceae</taxon>
        <taxon>Streptomyces</taxon>
    </lineage>
</organism>
<dbReference type="Proteomes" id="UP001553843">
    <property type="component" value="Unassembled WGS sequence"/>
</dbReference>
<dbReference type="InterPro" id="IPR013216">
    <property type="entry name" value="Methyltransf_11"/>
</dbReference>
<reference evidence="3 4" key="1">
    <citation type="submission" date="2024-06" db="EMBL/GenBank/DDBJ databases">
        <title>The Natural Products Discovery Center: Release of the First 8490 Sequenced Strains for Exploring Actinobacteria Biosynthetic Diversity.</title>
        <authorList>
            <person name="Kalkreuter E."/>
            <person name="Kautsar S.A."/>
            <person name="Yang D."/>
            <person name="Bader C.D."/>
            <person name="Teijaro C.N."/>
            <person name="Fluegel L."/>
            <person name="Davis C.M."/>
            <person name="Simpson J.R."/>
            <person name="Lauterbach L."/>
            <person name="Steele A.D."/>
            <person name="Gui C."/>
            <person name="Meng S."/>
            <person name="Li G."/>
            <person name="Viehrig K."/>
            <person name="Ye F."/>
            <person name="Su P."/>
            <person name="Kiefer A.F."/>
            <person name="Nichols A."/>
            <person name="Cepeda A.J."/>
            <person name="Yan W."/>
            <person name="Fan B."/>
            <person name="Jiang Y."/>
            <person name="Adhikari A."/>
            <person name="Zheng C.-J."/>
            <person name="Schuster L."/>
            <person name="Cowan T.M."/>
            <person name="Smanski M.J."/>
            <person name="Chevrette M.G."/>
            <person name="De Carvalho L.P.S."/>
            <person name="Shen B."/>
        </authorList>
    </citation>
    <scope>NUCLEOTIDE SEQUENCE [LARGE SCALE GENOMIC DNA]</scope>
    <source>
        <strain evidence="3 4">NPDC047833</strain>
    </source>
</reference>
<keyword evidence="1" id="KW-0808">Transferase</keyword>
<name>A0ABV3M0R4_9ACTN</name>
<dbReference type="PANTHER" id="PTHR44068:SF11">
    <property type="entry name" value="GERANYL DIPHOSPHATE 2-C-METHYLTRANSFERASE"/>
    <property type="match status" value="1"/>
</dbReference>
<dbReference type="EMBL" id="JBEYRS010000011">
    <property type="protein sequence ID" value="MEW2365303.1"/>
    <property type="molecule type" value="Genomic_DNA"/>
</dbReference>
<keyword evidence="3" id="KW-0489">Methyltransferase</keyword>
<gene>
    <name evidence="3" type="ORF">AB0887_25545</name>
</gene>
<dbReference type="PANTHER" id="PTHR44068">
    <property type="entry name" value="ZGC:194242"/>
    <property type="match status" value="1"/>
</dbReference>
<dbReference type="GO" id="GO:0032259">
    <property type="term" value="P:methylation"/>
    <property type="evidence" value="ECO:0007669"/>
    <property type="project" value="UniProtKB-KW"/>
</dbReference>
<feature type="domain" description="Methyltransferase type 11" evidence="2">
    <location>
        <begin position="66"/>
        <end position="164"/>
    </location>
</feature>
<comment type="caution">
    <text evidence="3">The sequence shown here is derived from an EMBL/GenBank/DDBJ whole genome shotgun (WGS) entry which is preliminary data.</text>
</comment>
<evidence type="ECO:0000259" key="2">
    <source>
        <dbReference type="Pfam" id="PF08241"/>
    </source>
</evidence>
<sequence length="273" mass="29793">MARQGEELRSVEKLYDATSAALEELYGADLHFGYWDASVVDLPSAAARMTEHLIERTQVTPGQHVLDLGCGTGNPALRLARAREVRVTGVSVSRREVARANDSAEQQQMAHDVQFERVDALALPYTSASFDAAWAIESMSHMADRAVVLRELSRVLRPGGRLLIADGFLRRPPSSADSRAAETVCAAFRMGLPPTLPGHTELLGEAGFVVVDQEDLSEHAQRSITCLAHLMQARTAEFSDMFGEKAFTRLLDSLLGAELTGTIGYVLLSAERR</sequence>
<accession>A0ABV3M0R4</accession>
<dbReference type="GO" id="GO:0008168">
    <property type="term" value="F:methyltransferase activity"/>
    <property type="evidence" value="ECO:0007669"/>
    <property type="project" value="UniProtKB-KW"/>
</dbReference>
<dbReference type="InterPro" id="IPR029063">
    <property type="entry name" value="SAM-dependent_MTases_sf"/>
</dbReference>